<feature type="binding site" evidence="7">
    <location>
        <position position="83"/>
    </location>
    <ligand>
        <name>Mg(2+)</name>
        <dbReference type="ChEBI" id="CHEBI:18420"/>
        <label>1</label>
        <note>catalytic</note>
    </ligand>
</feature>
<dbReference type="SUPFAM" id="SSF56655">
    <property type="entry name" value="Carbohydrate phosphatase"/>
    <property type="match status" value="1"/>
</dbReference>
<evidence type="ECO:0000256" key="7">
    <source>
        <dbReference type="PIRSR" id="PIRSR600760-2"/>
    </source>
</evidence>
<name>A0A0K2SNZ6_LIMPI</name>
<dbReference type="PROSITE" id="PS00630">
    <property type="entry name" value="IMP_2"/>
    <property type="match status" value="1"/>
</dbReference>
<dbReference type="Proteomes" id="UP000065807">
    <property type="component" value="Chromosome"/>
</dbReference>
<dbReference type="GO" id="GO:0046872">
    <property type="term" value="F:metal ion binding"/>
    <property type="evidence" value="ECO:0007669"/>
    <property type="project" value="UniProtKB-KW"/>
</dbReference>
<dbReference type="GO" id="GO:0007165">
    <property type="term" value="P:signal transduction"/>
    <property type="evidence" value="ECO:0007669"/>
    <property type="project" value="TreeGrafter"/>
</dbReference>
<keyword evidence="10" id="KW-1185">Reference proteome</keyword>
<comment type="similarity">
    <text evidence="3 8">Belongs to the inositol monophosphatase superfamily.</text>
</comment>
<organism evidence="9 10">
    <name type="scientific">Limnochorda pilosa</name>
    <dbReference type="NCBI Taxonomy" id="1555112"/>
    <lineage>
        <taxon>Bacteria</taxon>
        <taxon>Bacillati</taxon>
        <taxon>Bacillota</taxon>
        <taxon>Limnochordia</taxon>
        <taxon>Limnochordales</taxon>
        <taxon>Limnochordaceae</taxon>
        <taxon>Limnochorda</taxon>
    </lineage>
</organism>
<evidence type="ECO:0000256" key="2">
    <source>
        <dbReference type="ARBA" id="ARBA00001946"/>
    </source>
</evidence>
<evidence type="ECO:0000256" key="3">
    <source>
        <dbReference type="ARBA" id="ARBA00009759"/>
    </source>
</evidence>
<sequence>MDLEAPHRLAVTVAREAGGLLLERFGRAHTVEHKGPTDLVTEADRLSEEHILARIRESYPGHAILSEEAGLQERSGGLRWIVDPLDGTTNFAHGLPLFSVSIALEVDGELAVGVVYDPAAGELFDAVRGRGARLNGRPVHVSAVDTLQEALLVTGFPYDLWRDEGEDNLDYFARFARRCQGVRRLGSAALDLAYVAAGRLDGYWELKIHAWDIAAGALLVQEAGGRLSTLDGDPFRVDGGRILASNGHLHEAMLQVLARGRLGGEGGRP</sequence>
<feature type="binding site" evidence="7">
    <location>
        <position position="86"/>
    </location>
    <ligand>
        <name>Mg(2+)</name>
        <dbReference type="ChEBI" id="CHEBI:18420"/>
        <label>1</label>
        <note>catalytic</note>
    </ligand>
</feature>
<dbReference type="InterPro" id="IPR020550">
    <property type="entry name" value="Inositol_monophosphatase_CS"/>
</dbReference>
<feature type="binding site" evidence="7">
    <location>
        <position position="67"/>
    </location>
    <ligand>
        <name>Mg(2+)</name>
        <dbReference type="ChEBI" id="CHEBI:18420"/>
        <label>1</label>
        <note>catalytic</note>
    </ligand>
</feature>
<dbReference type="InterPro" id="IPR022337">
    <property type="entry name" value="Inositol_monophosphatase_SuhB"/>
</dbReference>
<evidence type="ECO:0000256" key="6">
    <source>
        <dbReference type="ARBA" id="ARBA00022842"/>
    </source>
</evidence>
<reference evidence="10" key="1">
    <citation type="submission" date="2015-07" db="EMBL/GenBank/DDBJ databases">
        <title>Complete genome sequence and phylogenetic analysis of Limnochorda pilosa.</title>
        <authorList>
            <person name="Watanabe M."/>
            <person name="Kojima H."/>
            <person name="Fukui M."/>
        </authorList>
    </citation>
    <scope>NUCLEOTIDE SEQUENCE [LARGE SCALE GENOMIC DNA]</scope>
    <source>
        <strain evidence="10">HC45</strain>
    </source>
</reference>
<dbReference type="Gene3D" id="3.40.190.80">
    <property type="match status" value="1"/>
</dbReference>
<keyword evidence="4 7" id="KW-0479">Metal-binding</keyword>
<dbReference type="GO" id="GO:0006020">
    <property type="term" value="P:inositol metabolic process"/>
    <property type="evidence" value="ECO:0007669"/>
    <property type="project" value="TreeGrafter"/>
</dbReference>
<dbReference type="PRINTS" id="PR01959">
    <property type="entry name" value="SBIMPHPHTASE"/>
</dbReference>
<proteinExistence type="inferred from homology"/>
<feature type="binding site" evidence="7">
    <location>
        <position position="212"/>
    </location>
    <ligand>
        <name>Mg(2+)</name>
        <dbReference type="ChEBI" id="CHEBI:18420"/>
        <label>1</label>
        <note>catalytic</note>
    </ligand>
</feature>
<feature type="binding site" evidence="7">
    <location>
        <position position="85"/>
    </location>
    <ligand>
        <name>Mg(2+)</name>
        <dbReference type="ChEBI" id="CHEBI:18420"/>
        <label>1</label>
        <note>catalytic</note>
    </ligand>
</feature>
<protein>
    <recommendedName>
        <fullName evidence="8">Inositol-1-monophosphatase</fullName>
        <ecNumber evidence="8">3.1.3.25</ecNumber>
    </recommendedName>
</protein>
<dbReference type="FunFam" id="3.30.540.10:FF:000003">
    <property type="entry name" value="Inositol-1-monophosphatase"/>
    <property type="match status" value="1"/>
</dbReference>
<dbReference type="RefSeq" id="WP_144440515.1">
    <property type="nucleotide sequence ID" value="NZ_AP014924.1"/>
</dbReference>
<dbReference type="EC" id="3.1.3.25" evidence="8"/>
<comment type="cofactor">
    <cofactor evidence="2 7 8">
        <name>Mg(2+)</name>
        <dbReference type="ChEBI" id="CHEBI:18420"/>
    </cofactor>
</comment>
<dbReference type="PROSITE" id="PS00629">
    <property type="entry name" value="IMP_1"/>
    <property type="match status" value="1"/>
</dbReference>
<dbReference type="PANTHER" id="PTHR20854">
    <property type="entry name" value="INOSITOL MONOPHOSPHATASE"/>
    <property type="match status" value="1"/>
</dbReference>
<evidence type="ECO:0000313" key="10">
    <source>
        <dbReference type="Proteomes" id="UP000065807"/>
    </source>
</evidence>
<evidence type="ECO:0000256" key="8">
    <source>
        <dbReference type="RuleBase" id="RU364068"/>
    </source>
</evidence>
<dbReference type="CDD" id="cd01639">
    <property type="entry name" value="IMPase"/>
    <property type="match status" value="1"/>
</dbReference>
<evidence type="ECO:0000256" key="4">
    <source>
        <dbReference type="ARBA" id="ARBA00022723"/>
    </source>
</evidence>
<dbReference type="PATRIC" id="fig|1555112.3.peg.3044"/>
<reference evidence="10" key="2">
    <citation type="journal article" date="2016" name="Int. J. Syst. Evol. Microbiol.">
        <title>Complete genome sequence and cell structure of Limnochorda pilosa, a Gram-negative spore-former within the phylum Firmicutes.</title>
        <authorList>
            <person name="Watanabe M."/>
            <person name="Kojima H."/>
            <person name="Fukui M."/>
        </authorList>
    </citation>
    <scope>NUCLEOTIDE SEQUENCE [LARGE SCALE GENOMIC DNA]</scope>
    <source>
        <strain evidence="10">HC45</strain>
    </source>
</reference>
<keyword evidence="6 7" id="KW-0460">Magnesium</keyword>
<dbReference type="PRINTS" id="PR00377">
    <property type="entry name" value="IMPHPHTASES"/>
</dbReference>
<dbReference type="Pfam" id="PF00459">
    <property type="entry name" value="Inositol_P"/>
    <property type="match status" value="1"/>
</dbReference>
<dbReference type="KEGG" id="lpil:LIP_2997"/>
<dbReference type="PANTHER" id="PTHR20854:SF4">
    <property type="entry name" value="INOSITOL-1-MONOPHOSPHATASE-RELATED"/>
    <property type="match status" value="1"/>
</dbReference>
<evidence type="ECO:0000256" key="1">
    <source>
        <dbReference type="ARBA" id="ARBA00001033"/>
    </source>
</evidence>
<evidence type="ECO:0000313" key="9">
    <source>
        <dbReference type="EMBL" id="BAS28826.1"/>
    </source>
</evidence>
<dbReference type="GO" id="GO:0008934">
    <property type="term" value="F:inositol monophosphate 1-phosphatase activity"/>
    <property type="evidence" value="ECO:0007669"/>
    <property type="project" value="InterPro"/>
</dbReference>
<dbReference type="OrthoDB" id="9772456at2"/>
<dbReference type="AlphaFoldDB" id="A0A0K2SNZ6"/>
<dbReference type="GO" id="GO:0046854">
    <property type="term" value="P:phosphatidylinositol phosphate biosynthetic process"/>
    <property type="evidence" value="ECO:0007669"/>
    <property type="project" value="InterPro"/>
</dbReference>
<keyword evidence="5 8" id="KW-0378">Hydrolase</keyword>
<gene>
    <name evidence="9" type="ORF">LIP_2997</name>
</gene>
<dbReference type="InterPro" id="IPR020583">
    <property type="entry name" value="Inositol_monoP_metal-BS"/>
</dbReference>
<dbReference type="InterPro" id="IPR000760">
    <property type="entry name" value="Inositol_monophosphatase-like"/>
</dbReference>
<dbReference type="FunFam" id="3.40.190.80:FF:000002">
    <property type="entry name" value="Inositol-1-monophosphatase"/>
    <property type="match status" value="1"/>
</dbReference>
<evidence type="ECO:0000256" key="5">
    <source>
        <dbReference type="ARBA" id="ARBA00022801"/>
    </source>
</evidence>
<dbReference type="STRING" id="1555112.LIP_2997"/>
<dbReference type="InterPro" id="IPR033942">
    <property type="entry name" value="IMPase"/>
</dbReference>
<dbReference type="EMBL" id="AP014924">
    <property type="protein sequence ID" value="BAS28826.1"/>
    <property type="molecule type" value="Genomic_DNA"/>
</dbReference>
<dbReference type="Gene3D" id="3.30.540.10">
    <property type="entry name" value="Fructose-1,6-Bisphosphatase, subunit A, domain 1"/>
    <property type="match status" value="1"/>
</dbReference>
<comment type="catalytic activity">
    <reaction evidence="1 8">
        <text>a myo-inositol phosphate + H2O = myo-inositol + phosphate</text>
        <dbReference type="Rhea" id="RHEA:24056"/>
        <dbReference type="ChEBI" id="CHEBI:15377"/>
        <dbReference type="ChEBI" id="CHEBI:17268"/>
        <dbReference type="ChEBI" id="CHEBI:43474"/>
        <dbReference type="ChEBI" id="CHEBI:84139"/>
        <dbReference type="EC" id="3.1.3.25"/>
    </reaction>
</comment>
<accession>A0A0K2SNZ6</accession>